<dbReference type="SUPFAM" id="SSF53335">
    <property type="entry name" value="S-adenosyl-L-methionine-dependent methyltransferases"/>
    <property type="match status" value="1"/>
</dbReference>
<sequence>MSARDRLLALIDCPPVDVAGPWLDLVAGSPGTRGRVQDVWESEGGAGTYDGILGVGDRLEGVVPDLVGGGNLRAFYRVDERLGLAGGETVLDLACGPGTLTRRLARAVGRDGLVIAADLSEPMLARAARSTPFACVDFARIDAMDLPLRTDSIDAVSCSLCLHLVPDLGTALEEMARVLRPGAPAALAVPAHAPGVLRPFTDVLARFGQARLFGAGDLSGEMRSRGWTGVREQSLGGIRIVDANAPG</sequence>
<protein>
    <submittedName>
        <fullName evidence="2">Methyltransferase domain-containing protein</fullName>
    </submittedName>
</protein>
<proteinExistence type="predicted"/>
<dbReference type="CDD" id="cd02440">
    <property type="entry name" value="AdoMet_MTases"/>
    <property type="match status" value="1"/>
</dbReference>
<reference evidence="2 3" key="1">
    <citation type="submission" date="2021-11" db="EMBL/GenBank/DDBJ databases">
        <title>Draft genome sequence of Actinomycetospora sp. SF1 isolated from the rhizosphere soil.</title>
        <authorList>
            <person name="Duangmal K."/>
            <person name="Chantavorakit T."/>
        </authorList>
    </citation>
    <scope>NUCLEOTIDE SEQUENCE [LARGE SCALE GENOMIC DNA]</scope>
    <source>
        <strain evidence="2 3">TBRC 5722</strain>
    </source>
</reference>
<dbReference type="EMBL" id="JAJNDB010000002">
    <property type="protein sequence ID" value="MCD2193880.1"/>
    <property type="molecule type" value="Genomic_DNA"/>
</dbReference>
<dbReference type="GO" id="GO:0032259">
    <property type="term" value="P:methylation"/>
    <property type="evidence" value="ECO:0007669"/>
    <property type="project" value="UniProtKB-KW"/>
</dbReference>
<evidence type="ECO:0000259" key="1">
    <source>
        <dbReference type="Pfam" id="PF13649"/>
    </source>
</evidence>
<dbReference type="InterPro" id="IPR029063">
    <property type="entry name" value="SAM-dependent_MTases_sf"/>
</dbReference>
<accession>A0ABS8P8N7</accession>
<organism evidence="2 3">
    <name type="scientific">Actinomycetospora endophytica</name>
    <dbReference type="NCBI Taxonomy" id="2291215"/>
    <lineage>
        <taxon>Bacteria</taxon>
        <taxon>Bacillati</taxon>
        <taxon>Actinomycetota</taxon>
        <taxon>Actinomycetes</taxon>
        <taxon>Pseudonocardiales</taxon>
        <taxon>Pseudonocardiaceae</taxon>
        <taxon>Actinomycetospora</taxon>
    </lineage>
</organism>
<dbReference type="Gene3D" id="3.40.50.150">
    <property type="entry name" value="Vaccinia Virus protein VP39"/>
    <property type="match status" value="1"/>
</dbReference>
<gene>
    <name evidence="2" type="ORF">LQ327_10890</name>
</gene>
<name>A0ABS8P8N7_9PSEU</name>
<dbReference type="GO" id="GO:0008168">
    <property type="term" value="F:methyltransferase activity"/>
    <property type="evidence" value="ECO:0007669"/>
    <property type="project" value="UniProtKB-KW"/>
</dbReference>
<comment type="caution">
    <text evidence="2">The sequence shown here is derived from an EMBL/GenBank/DDBJ whole genome shotgun (WGS) entry which is preliminary data.</text>
</comment>
<dbReference type="Proteomes" id="UP001199469">
    <property type="component" value="Unassembled WGS sequence"/>
</dbReference>
<evidence type="ECO:0000313" key="3">
    <source>
        <dbReference type="Proteomes" id="UP001199469"/>
    </source>
</evidence>
<keyword evidence="2" id="KW-0808">Transferase</keyword>
<dbReference type="PANTHER" id="PTHR43591:SF99">
    <property type="entry name" value="OS06G0646000 PROTEIN"/>
    <property type="match status" value="1"/>
</dbReference>
<dbReference type="InterPro" id="IPR041698">
    <property type="entry name" value="Methyltransf_25"/>
</dbReference>
<dbReference type="PANTHER" id="PTHR43591">
    <property type="entry name" value="METHYLTRANSFERASE"/>
    <property type="match status" value="1"/>
</dbReference>
<keyword evidence="3" id="KW-1185">Reference proteome</keyword>
<dbReference type="Pfam" id="PF13649">
    <property type="entry name" value="Methyltransf_25"/>
    <property type="match status" value="1"/>
</dbReference>
<evidence type="ECO:0000313" key="2">
    <source>
        <dbReference type="EMBL" id="MCD2193880.1"/>
    </source>
</evidence>
<feature type="domain" description="Methyltransferase" evidence="1">
    <location>
        <begin position="90"/>
        <end position="182"/>
    </location>
</feature>
<dbReference type="RefSeq" id="WP_230733252.1">
    <property type="nucleotide sequence ID" value="NZ_JAJNDB010000002.1"/>
</dbReference>
<keyword evidence="2" id="KW-0489">Methyltransferase</keyword>